<reference evidence="2" key="1">
    <citation type="submission" date="2014-11" db="EMBL/GenBank/DDBJ databases">
        <authorList>
            <person name="Amaro Gonzalez C."/>
        </authorList>
    </citation>
    <scope>NUCLEOTIDE SEQUENCE</scope>
</reference>
<evidence type="ECO:0000313" key="2">
    <source>
        <dbReference type="EMBL" id="JAH89872.1"/>
    </source>
</evidence>
<evidence type="ECO:0000256" key="1">
    <source>
        <dbReference type="SAM" id="SignalP"/>
    </source>
</evidence>
<sequence length="84" mass="9698">MLVLLAIAKFHLSTHLADMDPDMCCHNKPKFMTDRDFLDFHNKHTAIRNKKDKQLWNRQYIMVKGTSNLPNGGIKPTPLEIPVP</sequence>
<protein>
    <submittedName>
        <fullName evidence="2">Uncharacterized protein</fullName>
    </submittedName>
</protein>
<name>A0A0E9WHQ0_ANGAN</name>
<keyword evidence="1" id="KW-0732">Signal</keyword>
<dbReference type="EMBL" id="GBXM01018705">
    <property type="protein sequence ID" value="JAH89872.1"/>
    <property type="molecule type" value="Transcribed_RNA"/>
</dbReference>
<accession>A0A0E9WHQ0</accession>
<dbReference type="AlphaFoldDB" id="A0A0E9WHQ0"/>
<organism evidence="2">
    <name type="scientific">Anguilla anguilla</name>
    <name type="common">European freshwater eel</name>
    <name type="synonym">Muraena anguilla</name>
    <dbReference type="NCBI Taxonomy" id="7936"/>
    <lineage>
        <taxon>Eukaryota</taxon>
        <taxon>Metazoa</taxon>
        <taxon>Chordata</taxon>
        <taxon>Craniata</taxon>
        <taxon>Vertebrata</taxon>
        <taxon>Euteleostomi</taxon>
        <taxon>Actinopterygii</taxon>
        <taxon>Neopterygii</taxon>
        <taxon>Teleostei</taxon>
        <taxon>Anguilliformes</taxon>
        <taxon>Anguillidae</taxon>
        <taxon>Anguilla</taxon>
    </lineage>
</organism>
<feature type="signal peptide" evidence="1">
    <location>
        <begin position="1"/>
        <end position="19"/>
    </location>
</feature>
<proteinExistence type="predicted"/>
<feature type="chain" id="PRO_5002434481" evidence="1">
    <location>
        <begin position="20"/>
        <end position="84"/>
    </location>
</feature>
<reference evidence="2" key="2">
    <citation type="journal article" date="2015" name="Fish Shellfish Immunol.">
        <title>Early steps in the European eel (Anguilla anguilla)-Vibrio vulnificus interaction in the gills: Role of the RtxA13 toxin.</title>
        <authorList>
            <person name="Callol A."/>
            <person name="Pajuelo D."/>
            <person name="Ebbesson L."/>
            <person name="Teles M."/>
            <person name="MacKenzie S."/>
            <person name="Amaro C."/>
        </authorList>
    </citation>
    <scope>NUCLEOTIDE SEQUENCE</scope>
</reference>